<evidence type="ECO:0000313" key="2">
    <source>
        <dbReference type="Proteomes" id="UP001284601"/>
    </source>
</evidence>
<accession>A0ABU4HXP9</accession>
<dbReference type="Proteomes" id="UP001284601">
    <property type="component" value="Unassembled WGS sequence"/>
</dbReference>
<dbReference type="EMBL" id="JAWSTH010000118">
    <property type="protein sequence ID" value="MDW5598088.1"/>
    <property type="molecule type" value="Genomic_DNA"/>
</dbReference>
<name>A0ABU4HXP9_9ACTN</name>
<sequence length="350" mass="38583">MTVEWERVSRDARRYARALRRSRAVERVAAAVNDRYVLPNEIPIVFSSELEIGPAYLPDVRIGGRRISFIHFPGSFLVTEVATLRPLLRGVGFLRPIRAMTYANEFVIAHELGHALVDQLDIPITGKEEDAVDGFAAYLLANTSGFGPRSALSAAILFAGFAGDDAPTDDAYADEHSLSQQRVYQFLCWIYGSAPRAFRGIVGRDGLPRARAVRCPSEWRQVNRSWSRLLVPYLKPGADPGDVPAVERPWAQGFTGVDSSVPGLDYRSFRSTLTARGTGYSIALRSAEIDVWELLAARYPQPVRLDDHARGSGHPLMGVNALSATLREIGWPGRLVIDMTRGSAQLVPQP</sequence>
<dbReference type="InterPro" id="IPR025644">
    <property type="entry name" value="DUF4344"/>
</dbReference>
<protein>
    <submittedName>
        <fullName evidence="1">DUF4344 domain-containing metallopeptidase</fullName>
    </submittedName>
</protein>
<gene>
    <name evidence="1" type="ORF">R7226_27275</name>
</gene>
<organism evidence="1 2">
    <name type="scientific">Conexibacter stalactiti</name>
    <dbReference type="NCBI Taxonomy" id="1940611"/>
    <lineage>
        <taxon>Bacteria</taxon>
        <taxon>Bacillati</taxon>
        <taxon>Actinomycetota</taxon>
        <taxon>Thermoleophilia</taxon>
        <taxon>Solirubrobacterales</taxon>
        <taxon>Conexibacteraceae</taxon>
        <taxon>Conexibacter</taxon>
    </lineage>
</organism>
<reference evidence="2" key="1">
    <citation type="submission" date="2023-07" db="EMBL/GenBank/DDBJ databases">
        <title>Conexibacter stalactiti sp. nov., isolated from stalactites in a lava cave and emended description of the genus Conexibacter.</title>
        <authorList>
            <person name="Lee S.D."/>
        </authorList>
    </citation>
    <scope>NUCLEOTIDE SEQUENCE [LARGE SCALE GENOMIC DNA]</scope>
    <source>
        <strain evidence="2">KCTC 39840</strain>
    </source>
</reference>
<evidence type="ECO:0000313" key="1">
    <source>
        <dbReference type="EMBL" id="MDW5598088.1"/>
    </source>
</evidence>
<comment type="caution">
    <text evidence="1">The sequence shown here is derived from an EMBL/GenBank/DDBJ whole genome shotgun (WGS) entry which is preliminary data.</text>
</comment>
<keyword evidence="2" id="KW-1185">Reference proteome</keyword>
<dbReference type="Pfam" id="PF14247">
    <property type="entry name" value="DUF4344"/>
    <property type="match status" value="1"/>
</dbReference>
<dbReference type="RefSeq" id="WP_318600556.1">
    <property type="nucleotide sequence ID" value="NZ_JAWSTH010000118.1"/>
</dbReference>
<proteinExistence type="predicted"/>